<proteinExistence type="predicted"/>
<gene>
    <name evidence="1" type="primary">ytxJ</name>
    <name evidence="1" type="ORF">FRY74_08545</name>
</gene>
<sequence>MNWLKLESLAQLNEIISNSFLPENKGVAIFKHSTQCPVSFAAKSRLESTWNFDNELPVYYLDLIAFREISNQIASELNITHQSPQLLVVKDGKCIYNASHISISVKELEKVI</sequence>
<comment type="caution">
    <text evidence="1">The sequence shown here is derived from an EMBL/GenBank/DDBJ whole genome shotgun (WGS) entry which is preliminary data.</text>
</comment>
<dbReference type="RefSeq" id="WP_147100512.1">
    <property type="nucleotide sequence ID" value="NZ_VOOS01000003.1"/>
</dbReference>
<dbReference type="Gene3D" id="3.40.30.10">
    <property type="entry name" value="Glutaredoxin"/>
    <property type="match status" value="1"/>
</dbReference>
<dbReference type="AlphaFoldDB" id="A0A5C6RSY9"/>
<dbReference type="OrthoDB" id="677051at2"/>
<dbReference type="Proteomes" id="UP000321721">
    <property type="component" value="Unassembled WGS sequence"/>
</dbReference>
<accession>A0A5C6RSY9</accession>
<protein>
    <submittedName>
        <fullName evidence="1">Bacillithiol system redox-active protein YtxJ</fullName>
    </submittedName>
</protein>
<reference evidence="1 2" key="1">
    <citation type="submission" date="2019-08" db="EMBL/GenBank/DDBJ databases">
        <title>Genome of Vicingus serpentipes NCIMB 15042.</title>
        <authorList>
            <person name="Bowman J.P."/>
        </authorList>
    </citation>
    <scope>NUCLEOTIDE SEQUENCE [LARGE SCALE GENOMIC DNA]</scope>
    <source>
        <strain evidence="1 2">NCIMB 15042</strain>
    </source>
</reference>
<dbReference type="NCBIfam" id="TIGR04019">
    <property type="entry name" value="B_thiol_YtxJ"/>
    <property type="match status" value="1"/>
</dbReference>
<dbReference type="SUPFAM" id="SSF52833">
    <property type="entry name" value="Thioredoxin-like"/>
    <property type="match status" value="1"/>
</dbReference>
<dbReference type="InterPro" id="IPR036249">
    <property type="entry name" value="Thioredoxin-like_sf"/>
</dbReference>
<dbReference type="Pfam" id="PF11009">
    <property type="entry name" value="BrxC"/>
    <property type="match status" value="1"/>
</dbReference>
<dbReference type="InterPro" id="IPR022551">
    <property type="entry name" value="BrxC"/>
</dbReference>
<keyword evidence="2" id="KW-1185">Reference proteome</keyword>
<name>A0A5C6RSY9_9FLAO</name>
<evidence type="ECO:0000313" key="2">
    <source>
        <dbReference type="Proteomes" id="UP000321721"/>
    </source>
</evidence>
<dbReference type="EMBL" id="VOOS01000003">
    <property type="protein sequence ID" value="TXB65461.1"/>
    <property type="molecule type" value="Genomic_DNA"/>
</dbReference>
<organism evidence="1 2">
    <name type="scientific">Vicingus serpentipes</name>
    <dbReference type="NCBI Taxonomy" id="1926625"/>
    <lineage>
        <taxon>Bacteria</taxon>
        <taxon>Pseudomonadati</taxon>
        <taxon>Bacteroidota</taxon>
        <taxon>Flavobacteriia</taxon>
        <taxon>Flavobacteriales</taxon>
        <taxon>Vicingaceae</taxon>
        <taxon>Vicingus</taxon>
    </lineage>
</organism>
<evidence type="ECO:0000313" key="1">
    <source>
        <dbReference type="EMBL" id="TXB65461.1"/>
    </source>
</evidence>